<dbReference type="AlphaFoldDB" id="A0AA86YK61"/>
<protein>
    <submittedName>
        <fullName evidence="1">Uncharacterized protein</fullName>
    </submittedName>
</protein>
<dbReference type="Proteomes" id="UP000004506">
    <property type="component" value="Unassembled WGS sequence"/>
</dbReference>
<sequence length="40" mass="4727">MNKEWFNSRAKINYFDKGYLVICAVLSVIEQQSPLNSTYR</sequence>
<dbReference type="RefSeq" id="WP_004920387.1">
    <property type="nucleotide sequence ID" value="NZ_DS607663.1"/>
</dbReference>
<organism evidence="1 2">
    <name type="scientific">Providencia stuartii ATCC 25827</name>
    <dbReference type="NCBI Taxonomy" id="471874"/>
    <lineage>
        <taxon>Bacteria</taxon>
        <taxon>Pseudomonadati</taxon>
        <taxon>Pseudomonadota</taxon>
        <taxon>Gammaproteobacteria</taxon>
        <taxon>Enterobacterales</taxon>
        <taxon>Morganellaceae</taxon>
        <taxon>Providencia</taxon>
    </lineage>
</organism>
<reference evidence="2" key="2">
    <citation type="submission" date="2008-04" db="EMBL/GenBank/DDBJ databases">
        <title>Draft genome sequence of Providencia stuartii(ATCC 25827).</title>
        <authorList>
            <person name="Sudarsanam P."/>
            <person name="Ley R."/>
            <person name="Guruge J."/>
            <person name="Turnbaugh P.J."/>
            <person name="Mahowald M."/>
            <person name="Liep D."/>
            <person name="Gordon J."/>
        </authorList>
    </citation>
    <scope>NUCLEOTIDE SEQUENCE [LARGE SCALE GENOMIC DNA]</scope>
    <source>
        <strain evidence="2">ATCC 25827</strain>
    </source>
</reference>
<name>A0AA86YK61_PROST</name>
<reference evidence="1 2" key="3">
    <citation type="submission" date="2008-05" db="EMBL/GenBank/DDBJ databases">
        <authorList>
            <person name="Fulton L."/>
            <person name="Clifton S."/>
            <person name="Fulton B."/>
            <person name="Xu J."/>
            <person name="Minx P."/>
            <person name="Pepin K.H."/>
            <person name="Johnson M."/>
            <person name="Thiruvilangam P."/>
            <person name="Bhonagiri V."/>
            <person name="Nash W.E."/>
            <person name="Mardis E.R."/>
            <person name="Wilson R.K."/>
        </authorList>
    </citation>
    <scope>NUCLEOTIDE SEQUENCE [LARGE SCALE GENOMIC DNA]</scope>
    <source>
        <strain evidence="1 2">ATCC 25827</strain>
    </source>
</reference>
<evidence type="ECO:0000313" key="1">
    <source>
        <dbReference type="EMBL" id="EDU59601.1"/>
    </source>
</evidence>
<accession>A0AA86YK61</accession>
<dbReference type="GeneID" id="93519101"/>
<evidence type="ECO:0000313" key="2">
    <source>
        <dbReference type="Proteomes" id="UP000004506"/>
    </source>
</evidence>
<dbReference type="EMBL" id="ABJD02000101">
    <property type="protein sequence ID" value="EDU59601.1"/>
    <property type="molecule type" value="Genomic_DNA"/>
</dbReference>
<reference evidence="2" key="1">
    <citation type="submission" date="2008-04" db="EMBL/GenBank/DDBJ databases">
        <title>Draft genome sequence of Providencia stuartii (ATCC 25827).</title>
        <authorList>
            <person name="Sudarsanam P."/>
            <person name="Ley R."/>
            <person name="Guruge J."/>
            <person name="Turnbaugh P.J."/>
            <person name="Mahowald M."/>
            <person name="Liep D."/>
            <person name="Gordon J."/>
        </authorList>
    </citation>
    <scope>NUCLEOTIDE SEQUENCE [LARGE SCALE GENOMIC DNA]</scope>
    <source>
        <strain evidence="2">ATCC 25827</strain>
    </source>
</reference>
<gene>
    <name evidence="1" type="ORF">PROSTU_02791</name>
</gene>
<comment type="caution">
    <text evidence="1">The sequence shown here is derived from an EMBL/GenBank/DDBJ whole genome shotgun (WGS) entry which is preliminary data.</text>
</comment>
<proteinExistence type="predicted"/>